<name>A0A1G6MVR8_9MICO</name>
<evidence type="ECO:0000256" key="3">
    <source>
        <dbReference type="ARBA" id="ARBA00022692"/>
    </source>
</evidence>
<keyword evidence="3 6" id="KW-0812">Transmembrane</keyword>
<keyword evidence="2" id="KW-1003">Cell membrane</keyword>
<feature type="transmembrane region" description="Helical" evidence="6">
    <location>
        <begin position="130"/>
        <end position="148"/>
    </location>
</feature>
<protein>
    <recommendedName>
        <fullName evidence="9">Lysylphosphatidylglycerol synthase TM region</fullName>
    </recommendedName>
</protein>
<reference evidence="7 8" key="1">
    <citation type="submission" date="2016-09" db="EMBL/GenBank/DDBJ databases">
        <authorList>
            <person name="Capua I."/>
            <person name="De Benedictis P."/>
            <person name="Joannis T."/>
            <person name="Lombin L.H."/>
            <person name="Cattoli G."/>
        </authorList>
    </citation>
    <scope>NUCLEOTIDE SEQUENCE [LARGE SCALE GENOMIC DNA]</scope>
    <source>
        <strain evidence="7 8">ISLP-3</strain>
    </source>
</reference>
<comment type="subcellular location">
    <subcellularLocation>
        <location evidence="1">Cell membrane</location>
        <topology evidence="1">Multi-pass membrane protein</topology>
    </subcellularLocation>
</comment>
<feature type="transmembrane region" description="Helical" evidence="6">
    <location>
        <begin position="160"/>
        <end position="180"/>
    </location>
</feature>
<evidence type="ECO:0000313" key="8">
    <source>
        <dbReference type="Proteomes" id="UP000199039"/>
    </source>
</evidence>
<dbReference type="PANTHER" id="PTHR39087:SF2">
    <property type="entry name" value="UPF0104 MEMBRANE PROTEIN MJ1595"/>
    <property type="match status" value="1"/>
</dbReference>
<proteinExistence type="predicted"/>
<gene>
    <name evidence="7" type="ORF">SAMN05216410_1977</name>
</gene>
<evidence type="ECO:0000256" key="5">
    <source>
        <dbReference type="ARBA" id="ARBA00023136"/>
    </source>
</evidence>
<evidence type="ECO:0000256" key="2">
    <source>
        <dbReference type="ARBA" id="ARBA00022475"/>
    </source>
</evidence>
<keyword evidence="4 6" id="KW-1133">Transmembrane helix</keyword>
<evidence type="ECO:0008006" key="9">
    <source>
        <dbReference type="Google" id="ProtNLM"/>
    </source>
</evidence>
<feature type="transmembrane region" description="Helical" evidence="6">
    <location>
        <begin position="216"/>
        <end position="237"/>
    </location>
</feature>
<organism evidence="7 8">
    <name type="scientific">Sanguibacter gelidistatuariae</name>
    <dbReference type="NCBI Taxonomy" id="1814289"/>
    <lineage>
        <taxon>Bacteria</taxon>
        <taxon>Bacillati</taxon>
        <taxon>Actinomycetota</taxon>
        <taxon>Actinomycetes</taxon>
        <taxon>Micrococcales</taxon>
        <taxon>Sanguibacteraceae</taxon>
        <taxon>Sanguibacter</taxon>
    </lineage>
</organism>
<dbReference type="AlphaFoldDB" id="A0A1G6MVR8"/>
<dbReference type="Pfam" id="PF03706">
    <property type="entry name" value="LPG_synthase_TM"/>
    <property type="match status" value="1"/>
</dbReference>
<feature type="transmembrane region" description="Helical" evidence="6">
    <location>
        <begin position="292"/>
        <end position="310"/>
    </location>
</feature>
<feature type="transmembrane region" description="Helical" evidence="6">
    <location>
        <begin position="51"/>
        <end position="78"/>
    </location>
</feature>
<keyword evidence="8" id="KW-1185">Reference proteome</keyword>
<dbReference type="Proteomes" id="UP000199039">
    <property type="component" value="Unassembled WGS sequence"/>
</dbReference>
<dbReference type="PANTHER" id="PTHR39087">
    <property type="entry name" value="UPF0104 MEMBRANE PROTEIN MJ1595"/>
    <property type="match status" value="1"/>
</dbReference>
<keyword evidence="5 6" id="KW-0472">Membrane</keyword>
<feature type="transmembrane region" description="Helical" evidence="6">
    <location>
        <begin position="17"/>
        <end position="35"/>
    </location>
</feature>
<evidence type="ECO:0000256" key="6">
    <source>
        <dbReference type="SAM" id="Phobius"/>
    </source>
</evidence>
<evidence type="ECO:0000313" key="7">
    <source>
        <dbReference type="EMBL" id="SDC59297.1"/>
    </source>
</evidence>
<dbReference type="EMBL" id="FMYH01000003">
    <property type="protein sequence ID" value="SDC59297.1"/>
    <property type="molecule type" value="Genomic_DNA"/>
</dbReference>
<evidence type="ECO:0000256" key="4">
    <source>
        <dbReference type="ARBA" id="ARBA00022989"/>
    </source>
</evidence>
<evidence type="ECO:0000256" key="1">
    <source>
        <dbReference type="ARBA" id="ARBA00004651"/>
    </source>
</evidence>
<dbReference type="NCBIfam" id="TIGR00374">
    <property type="entry name" value="flippase-like domain"/>
    <property type="match status" value="1"/>
</dbReference>
<dbReference type="InterPro" id="IPR022791">
    <property type="entry name" value="L-PG_synthase/AglD"/>
</dbReference>
<sequence length="319" mass="32775">MPAGRGGAKRWLTRRRIIQAVLVLGLAYVAIPLISELPDVVGALRDARPEWLIVAAAATFGGFVCAAVALRACAGLAISYRDGIEMQVAATFTGTATPASVGSLALGVQFLVAHGQPVSIATAVIGLQNIVQFLVHVVLLTVLALVGGSSVDVLKDAPSGWTLLVILGVALAVVGIALGVRRIRDALAEVWQHRGREAAEHLTTLVRSPRRLTASVLGAAGGTISSAVTLWAVLIAVDAGSHPVTAAFATMVGATLASAAPTPGGIGAVEAALVASLTALGINPGTALAATFGYRIIATWIPTCLGWFFYNRLQRRGMI</sequence>
<dbReference type="GO" id="GO:0005886">
    <property type="term" value="C:plasma membrane"/>
    <property type="evidence" value="ECO:0007669"/>
    <property type="project" value="UniProtKB-SubCell"/>
</dbReference>
<accession>A0A1G6MVR8</accession>